<dbReference type="PANTHER" id="PTHR12110:SF52">
    <property type="entry name" value="XYLOSE ISOMERASE"/>
    <property type="match status" value="1"/>
</dbReference>
<feature type="domain" description="Xylose isomerase-like TIM barrel" evidence="1">
    <location>
        <begin position="25"/>
        <end position="245"/>
    </location>
</feature>
<dbReference type="InterPro" id="IPR036237">
    <property type="entry name" value="Xyl_isomerase-like_sf"/>
</dbReference>
<keyword evidence="3" id="KW-1185">Reference proteome</keyword>
<dbReference type="Proteomes" id="UP000315003">
    <property type="component" value="Chromosome"/>
</dbReference>
<reference evidence="2 3" key="1">
    <citation type="submission" date="2019-02" db="EMBL/GenBank/DDBJ databases">
        <title>Deep-cultivation of Planctomycetes and their phenomic and genomic characterization uncovers novel biology.</title>
        <authorList>
            <person name="Wiegand S."/>
            <person name="Jogler M."/>
            <person name="Boedeker C."/>
            <person name="Pinto D."/>
            <person name="Vollmers J."/>
            <person name="Rivas-Marin E."/>
            <person name="Kohn T."/>
            <person name="Peeters S.H."/>
            <person name="Heuer A."/>
            <person name="Rast P."/>
            <person name="Oberbeckmann S."/>
            <person name="Bunk B."/>
            <person name="Jeske O."/>
            <person name="Meyerdierks A."/>
            <person name="Storesund J.E."/>
            <person name="Kallscheuer N."/>
            <person name="Luecker S."/>
            <person name="Lage O.M."/>
            <person name="Pohl T."/>
            <person name="Merkel B.J."/>
            <person name="Hornburger P."/>
            <person name="Mueller R.-W."/>
            <person name="Bruemmer F."/>
            <person name="Labrenz M."/>
            <person name="Spormann A.M."/>
            <person name="Op den Camp H."/>
            <person name="Overmann J."/>
            <person name="Amann R."/>
            <person name="Jetten M.S.M."/>
            <person name="Mascher T."/>
            <person name="Medema M.H."/>
            <person name="Devos D.P."/>
            <person name="Kaster A.-K."/>
            <person name="Ovreas L."/>
            <person name="Rohde M."/>
            <person name="Galperin M.Y."/>
            <person name="Jogler C."/>
        </authorList>
    </citation>
    <scope>NUCLEOTIDE SEQUENCE [LARGE SCALE GENOMIC DNA]</scope>
    <source>
        <strain evidence="2 3">SV_7m_r</strain>
    </source>
</reference>
<evidence type="ECO:0000313" key="3">
    <source>
        <dbReference type="Proteomes" id="UP000315003"/>
    </source>
</evidence>
<dbReference type="AlphaFoldDB" id="A0A517SR64"/>
<organism evidence="2 3">
    <name type="scientific">Stieleria bergensis</name>
    <dbReference type="NCBI Taxonomy" id="2528025"/>
    <lineage>
        <taxon>Bacteria</taxon>
        <taxon>Pseudomonadati</taxon>
        <taxon>Planctomycetota</taxon>
        <taxon>Planctomycetia</taxon>
        <taxon>Pirellulales</taxon>
        <taxon>Pirellulaceae</taxon>
        <taxon>Stieleria</taxon>
    </lineage>
</organism>
<dbReference type="Pfam" id="PF01261">
    <property type="entry name" value="AP_endonuc_2"/>
    <property type="match status" value="1"/>
</dbReference>
<accession>A0A517SR64</accession>
<dbReference type="SUPFAM" id="SSF51658">
    <property type="entry name" value="Xylose isomerase-like"/>
    <property type="match status" value="1"/>
</dbReference>
<evidence type="ECO:0000259" key="1">
    <source>
        <dbReference type="Pfam" id="PF01261"/>
    </source>
</evidence>
<dbReference type="InterPro" id="IPR050312">
    <property type="entry name" value="IolE/XylAMocC-like"/>
</dbReference>
<gene>
    <name evidence="2" type="ORF">SV7mr_11130</name>
</gene>
<sequence length="273" mass="30614">MIEARMNKISVSQLSTLRWDLETDVDAYASHGFGGIGLYRPKVEEFGIERVSEMLLDYQIHPTSLSWVGPFTGGDLPTEEAILDAKQAILDAASLGIDTVVVIAGGRQGHIYNHLRNFFCEALTEVAAVASRYGVRLALEPFHPGCGREWSFFSDLKATLDIIERVASPALGLNFDTYHVGMDRHTWDWLPDLAPYLHLVQLGDARHCPHGEMNRCLLGDGHVPVRKLMERISDLGYQGPWEIELLGQDVECLGYENILNHSRHYLSRDLAPF</sequence>
<dbReference type="EMBL" id="CP036272">
    <property type="protein sequence ID" value="QDT58620.1"/>
    <property type="molecule type" value="Genomic_DNA"/>
</dbReference>
<dbReference type="Gene3D" id="3.20.20.150">
    <property type="entry name" value="Divalent-metal-dependent TIM barrel enzymes"/>
    <property type="match status" value="1"/>
</dbReference>
<dbReference type="PANTHER" id="PTHR12110">
    <property type="entry name" value="HYDROXYPYRUVATE ISOMERASE"/>
    <property type="match status" value="1"/>
</dbReference>
<dbReference type="InterPro" id="IPR013022">
    <property type="entry name" value="Xyl_isomerase-like_TIM-brl"/>
</dbReference>
<protein>
    <submittedName>
        <fullName evidence="2">Fructoselysine 3-epimerase</fullName>
    </submittedName>
</protein>
<evidence type="ECO:0000313" key="2">
    <source>
        <dbReference type="EMBL" id="QDT58620.1"/>
    </source>
</evidence>
<proteinExistence type="predicted"/>
<name>A0A517SR64_9BACT</name>